<reference evidence="1 2" key="1">
    <citation type="submission" date="2014-11" db="EMBL/GenBank/DDBJ databases">
        <authorList>
            <person name="Wibberg Daniel"/>
        </authorList>
    </citation>
    <scope>NUCLEOTIDE SEQUENCE [LARGE SCALE GENOMIC DNA]</scope>
    <source>
        <strain evidence="1">Rhizoctonia solani AG1-IB 7/3/14</strain>
    </source>
</reference>
<dbReference type="Proteomes" id="UP000059188">
    <property type="component" value="Unassembled WGS sequence"/>
</dbReference>
<evidence type="ECO:0000313" key="1">
    <source>
        <dbReference type="EMBL" id="CEL52391.1"/>
    </source>
</evidence>
<sequence>MQKVLAAIRVHKRQSDQNTPLDTEPISAAVTRALGYSTSVILAVSLPPSDLENLLSVLPRDTILVDEESTETAKVYVLPFTKATYGRFIPALNAIVAFAHHKGFEGVLFQSVEVKIEPRNVKRIVDMCIGDILVVGKAFDAHTFHKNSDHASSQVYLTGRTCPWNTLAVWDVSKLARTGFLLTSETNTPPNSSAIEEAPTIALHQKLFPGQSRALLVRFEAEDGWGTVWNDPARAEWHARKMASKDTSAVAHISNVGLSGSVTIVEHIQIT</sequence>
<evidence type="ECO:0000313" key="2">
    <source>
        <dbReference type="Proteomes" id="UP000059188"/>
    </source>
</evidence>
<proteinExistence type="predicted"/>
<dbReference type="AlphaFoldDB" id="A0A0B7F2U7"/>
<gene>
    <name evidence="1" type="ORF">RSOLAG1IB_00932</name>
</gene>
<name>A0A0B7F2U7_THACB</name>
<keyword evidence="2" id="KW-1185">Reference proteome</keyword>
<organism evidence="1 2">
    <name type="scientific">Thanatephorus cucumeris (strain AG1-IB / isolate 7/3/14)</name>
    <name type="common">Lettuce bottom rot fungus</name>
    <name type="synonym">Rhizoctonia solani</name>
    <dbReference type="NCBI Taxonomy" id="1108050"/>
    <lineage>
        <taxon>Eukaryota</taxon>
        <taxon>Fungi</taxon>
        <taxon>Dikarya</taxon>
        <taxon>Basidiomycota</taxon>
        <taxon>Agaricomycotina</taxon>
        <taxon>Agaricomycetes</taxon>
        <taxon>Cantharellales</taxon>
        <taxon>Ceratobasidiaceae</taxon>
        <taxon>Rhizoctonia</taxon>
        <taxon>Rhizoctonia solani AG-1</taxon>
    </lineage>
</organism>
<accession>A0A0B7F2U7</accession>
<protein>
    <submittedName>
        <fullName evidence="1">Uncharacterized protein</fullName>
    </submittedName>
</protein>
<dbReference type="OrthoDB" id="9973624at2759"/>
<dbReference type="EMBL" id="LN679100">
    <property type="protein sequence ID" value="CEL52391.1"/>
    <property type="molecule type" value="Genomic_DNA"/>
</dbReference>